<dbReference type="InterPro" id="IPR012675">
    <property type="entry name" value="Beta-grasp_dom_sf"/>
</dbReference>
<evidence type="ECO:0000256" key="6">
    <source>
        <dbReference type="ARBA" id="ARBA00022714"/>
    </source>
</evidence>
<dbReference type="Proteomes" id="UP000265566">
    <property type="component" value="Chromosome 1"/>
</dbReference>
<dbReference type="PROSITE" id="PS00197">
    <property type="entry name" value="2FE2S_FER_1"/>
    <property type="match status" value="1"/>
</dbReference>
<name>A0A396JVZ6_MEDTR</name>
<sequence>MACFKVNPRGIWGAFEPSLWKTIVNEVTFVLCPTGQSKGHFHSLSLSQTLLGSTSFSLKLSGMKMSAVNMSAVRLTTASLYGTAPSRTSCALRKSPSSLRSVKNVSKTFGLKSSSFRVSAMAVYKVKLIGPDGTENEFDAPDDSYILDSAEDAGVELPYSCRAGACSTCAGQVVTGSVDQSDQSFLDEQQIEKGYLLTCVSYPKSDTVIYTHKEEELY</sequence>
<accession>A0A396JVZ6</accession>
<evidence type="ECO:0000313" key="13">
    <source>
        <dbReference type="EMBL" id="RHN82509.1"/>
    </source>
</evidence>
<protein>
    <recommendedName>
        <fullName evidence="11">Ferredoxin</fullName>
    </recommendedName>
</protein>
<feature type="domain" description="2Fe-2S ferredoxin-type" evidence="12">
    <location>
        <begin position="124"/>
        <end position="215"/>
    </location>
</feature>
<keyword evidence="7 11" id="KW-0479">Metal-binding</keyword>
<evidence type="ECO:0000259" key="12">
    <source>
        <dbReference type="PROSITE" id="PS51085"/>
    </source>
</evidence>
<evidence type="ECO:0000256" key="11">
    <source>
        <dbReference type="RuleBase" id="RU364001"/>
    </source>
</evidence>
<keyword evidence="9 11" id="KW-0408">Iron</keyword>
<keyword evidence="4 11" id="KW-0813">Transport</keyword>
<evidence type="ECO:0000256" key="2">
    <source>
        <dbReference type="ARBA" id="ARBA00004229"/>
    </source>
</evidence>
<comment type="caution">
    <text evidence="13">The sequence shown here is derived from an EMBL/GenBank/DDBJ whole genome shotgun (WGS) entry which is preliminary data.</text>
</comment>
<gene>
    <name evidence="13" type="ORF">MtrunA17_Chr1g0210631</name>
</gene>
<dbReference type="PANTHER" id="PTHR43112">
    <property type="entry name" value="FERREDOXIN"/>
    <property type="match status" value="1"/>
</dbReference>
<dbReference type="GO" id="GO:0051537">
    <property type="term" value="F:2 iron, 2 sulfur cluster binding"/>
    <property type="evidence" value="ECO:0007669"/>
    <property type="project" value="UniProtKB-KW"/>
</dbReference>
<organism evidence="13 14">
    <name type="scientific">Medicago truncatula</name>
    <name type="common">Barrel medic</name>
    <name type="synonym">Medicago tribuloides</name>
    <dbReference type="NCBI Taxonomy" id="3880"/>
    <lineage>
        <taxon>Eukaryota</taxon>
        <taxon>Viridiplantae</taxon>
        <taxon>Streptophyta</taxon>
        <taxon>Embryophyta</taxon>
        <taxon>Tracheophyta</taxon>
        <taxon>Spermatophyta</taxon>
        <taxon>Magnoliopsida</taxon>
        <taxon>eudicotyledons</taxon>
        <taxon>Gunneridae</taxon>
        <taxon>Pentapetalae</taxon>
        <taxon>rosids</taxon>
        <taxon>fabids</taxon>
        <taxon>Fabales</taxon>
        <taxon>Fabaceae</taxon>
        <taxon>Papilionoideae</taxon>
        <taxon>50 kb inversion clade</taxon>
        <taxon>NPAAA clade</taxon>
        <taxon>Hologalegina</taxon>
        <taxon>IRL clade</taxon>
        <taxon>Trifolieae</taxon>
        <taxon>Medicago</taxon>
    </lineage>
</organism>
<dbReference type="InterPro" id="IPR001041">
    <property type="entry name" value="2Fe-2S_ferredoxin-type"/>
</dbReference>
<evidence type="ECO:0000256" key="3">
    <source>
        <dbReference type="ARBA" id="ARBA00007874"/>
    </source>
</evidence>
<dbReference type="AlphaFoldDB" id="A0A396JVZ6"/>
<keyword evidence="6 11" id="KW-0001">2Fe-2S</keyword>
<evidence type="ECO:0000256" key="8">
    <source>
        <dbReference type="ARBA" id="ARBA00022982"/>
    </source>
</evidence>
<keyword evidence="10 11" id="KW-0411">Iron-sulfur</keyword>
<evidence type="ECO:0000256" key="10">
    <source>
        <dbReference type="ARBA" id="ARBA00023014"/>
    </source>
</evidence>
<dbReference type="GO" id="GO:0022900">
    <property type="term" value="P:electron transport chain"/>
    <property type="evidence" value="ECO:0007669"/>
    <property type="project" value="InterPro"/>
</dbReference>
<dbReference type="GO" id="GO:0009055">
    <property type="term" value="F:electron transfer activity"/>
    <property type="evidence" value="ECO:0007669"/>
    <property type="project" value="InterPro"/>
</dbReference>
<dbReference type="GO" id="GO:0009507">
    <property type="term" value="C:chloroplast"/>
    <property type="evidence" value="ECO:0007669"/>
    <property type="project" value="UniProtKB-SubCell"/>
</dbReference>
<dbReference type="NCBIfam" id="TIGR02008">
    <property type="entry name" value="fdx_plant"/>
    <property type="match status" value="1"/>
</dbReference>
<comment type="function">
    <text evidence="1 11">Ferredoxins are iron-sulfur proteins that transfer electrons in a wide variety of metabolic reactions.</text>
</comment>
<dbReference type="InterPro" id="IPR036010">
    <property type="entry name" value="2Fe-2S_ferredoxin-like_sf"/>
</dbReference>
<comment type="subcellular location">
    <subcellularLocation>
        <location evidence="2 11">Plastid</location>
        <location evidence="2 11">Chloroplast</location>
    </subcellularLocation>
</comment>
<dbReference type="Gene3D" id="3.10.20.30">
    <property type="match status" value="1"/>
</dbReference>
<evidence type="ECO:0000256" key="7">
    <source>
        <dbReference type="ARBA" id="ARBA00022723"/>
    </source>
</evidence>
<evidence type="ECO:0000256" key="9">
    <source>
        <dbReference type="ARBA" id="ARBA00023004"/>
    </source>
</evidence>
<dbReference type="PROSITE" id="PS51085">
    <property type="entry name" value="2FE2S_FER_2"/>
    <property type="match status" value="1"/>
</dbReference>
<dbReference type="Gramene" id="rna6680">
    <property type="protein sequence ID" value="RHN82509.1"/>
    <property type="gene ID" value="gene6680"/>
</dbReference>
<comment type="similarity">
    <text evidence="3 11">Belongs to the 2Fe2S plant-type ferredoxin family.</text>
</comment>
<dbReference type="GO" id="GO:0046872">
    <property type="term" value="F:metal ion binding"/>
    <property type="evidence" value="ECO:0007669"/>
    <property type="project" value="UniProtKB-KW"/>
</dbReference>
<keyword evidence="11" id="KW-0934">Plastid</keyword>
<dbReference type="FunFam" id="3.10.20.30:FF:000014">
    <property type="entry name" value="Ferredoxin"/>
    <property type="match status" value="1"/>
</dbReference>
<evidence type="ECO:0000256" key="1">
    <source>
        <dbReference type="ARBA" id="ARBA00003532"/>
    </source>
</evidence>
<dbReference type="InterPro" id="IPR006058">
    <property type="entry name" value="2Fe2S_fd_BS"/>
</dbReference>
<dbReference type="CDD" id="cd00207">
    <property type="entry name" value="fer2"/>
    <property type="match status" value="1"/>
</dbReference>
<evidence type="ECO:0000313" key="14">
    <source>
        <dbReference type="Proteomes" id="UP000265566"/>
    </source>
</evidence>
<dbReference type="SUPFAM" id="SSF54292">
    <property type="entry name" value="2Fe-2S ferredoxin-like"/>
    <property type="match status" value="1"/>
</dbReference>
<reference evidence="14" key="1">
    <citation type="journal article" date="2018" name="Nat. Plants">
        <title>Whole-genome landscape of Medicago truncatula symbiotic genes.</title>
        <authorList>
            <person name="Pecrix Y."/>
            <person name="Staton S.E."/>
            <person name="Sallet E."/>
            <person name="Lelandais-Briere C."/>
            <person name="Moreau S."/>
            <person name="Carrere S."/>
            <person name="Blein T."/>
            <person name="Jardinaud M.F."/>
            <person name="Latrasse D."/>
            <person name="Zouine M."/>
            <person name="Zahm M."/>
            <person name="Kreplak J."/>
            <person name="Mayjonade B."/>
            <person name="Satge C."/>
            <person name="Perez M."/>
            <person name="Cauet S."/>
            <person name="Marande W."/>
            <person name="Chantry-Darmon C."/>
            <person name="Lopez-Roques C."/>
            <person name="Bouchez O."/>
            <person name="Berard A."/>
            <person name="Debelle F."/>
            <person name="Munos S."/>
            <person name="Bendahmane A."/>
            <person name="Berges H."/>
            <person name="Niebel A."/>
            <person name="Buitink J."/>
            <person name="Frugier F."/>
            <person name="Benhamed M."/>
            <person name="Crespi M."/>
            <person name="Gouzy J."/>
            <person name="Gamas P."/>
        </authorList>
    </citation>
    <scope>NUCLEOTIDE SEQUENCE [LARGE SCALE GENOMIC DNA]</scope>
    <source>
        <strain evidence="14">cv. Jemalong A17</strain>
    </source>
</reference>
<dbReference type="PANTHER" id="PTHR43112:SF30">
    <property type="entry name" value="FERREDOXIN-3, CHLOROPLASTIC"/>
    <property type="match status" value="1"/>
</dbReference>
<comment type="cofactor">
    <cofactor evidence="11">
        <name>[2Fe-2S] cluster</name>
        <dbReference type="ChEBI" id="CHEBI:190135"/>
    </cofactor>
    <text evidence="11">Binds 1 [2Fe-2S] cluster.</text>
</comment>
<dbReference type="Pfam" id="PF00111">
    <property type="entry name" value="Fer2"/>
    <property type="match status" value="1"/>
</dbReference>
<proteinExistence type="inferred from homology"/>
<dbReference type="InterPro" id="IPR010241">
    <property type="entry name" value="Fd_pln"/>
</dbReference>
<keyword evidence="5 11" id="KW-0150">Chloroplast</keyword>
<keyword evidence="8 11" id="KW-0249">Electron transport</keyword>
<dbReference type="EMBL" id="PSQE01000001">
    <property type="protein sequence ID" value="RHN82509.1"/>
    <property type="molecule type" value="Genomic_DNA"/>
</dbReference>
<evidence type="ECO:0000256" key="5">
    <source>
        <dbReference type="ARBA" id="ARBA00022528"/>
    </source>
</evidence>
<evidence type="ECO:0000256" key="4">
    <source>
        <dbReference type="ARBA" id="ARBA00022448"/>
    </source>
</evidence>